<evidence type="ECO:0000313" key="3">
    <source>
        <dbReference type="Proteomes" id="UP000035268"/>
    </source>
</evidence>
<sequence length="1118" mass="124056">MSATTTATIPAACECFTTATCSPPIHVALAAASTNDRARLYVLEACLIDPDRGRIAAVYPFLDEPGPDDPSPQALPLGDTPALQDPCPDPPGTDPATVLAAWRAEGIDEALLTDLDCIDLRGAVVTPGIIDSHFHVTSWSKKIPEQGEQFGYFADVSDPHYTIDKDTHTQRGIREGLEMIVDDANTYLDSHHSRTGMLLHGYVRTEVDEAPADPGHPDTCLYLCSTQGCAAATLNPRYLINGIGRGADPTHHPEAALLVHTSGQVCWYNGELHRQYNDGMRSSTNRFGPTDVETITAPGDEDTLWTLEVAMNPDYGTNLFLVETPFLADVVVTRTGEPGPAHIPLEVVETAGWSQTVRASLLMEELDALLTNGWVSAHLIPLYRVIPACISETAWQDAADFWGRTLLPAYTAYGCWDPYRPYESNWYSGAERGLVEYFHDVTGRVWRASGYAEHYVMRDALGSVVQRPPDVGDGMRFRRNLARWCHRHGITGVHDIMFYRRSTNREEFQAYEALSHERNPAVEEEFFTRRGLDTTTRTGEFNLRVGLYYYVENMEQIDDVLTLATGGDDGPDPDRLAPKSGHREYPGWVRWLGWKLQLDGGTGARTLFSSAPMAKSSTSHAFVTTNTAGEGVVFRDHAYGLLTMTSEQEQVFNSRECAALYWLVRECVDGDPGFRNTAITNDWTFLKEGVGYWPEIDFDPALLAQDLRLLDHVDMTVSIAGTEAAAGLAEKLRRVFVQVDSGYLRTLGALARIRHAHDAAVTNDWPIPGQVACHNLGDGGVDLYTRCLWTLKDDLETLPTSYKLLPGYWKNALGPDDDLTVIRRGFTNERYRIEHLLNVSPYAINLIRNPRFGMDRESLPTERNVVFSVQPALLAVDGQSIRVNGFPDEQELWEIPTAGMPDFWRGVPARPRSEHHKPCPLYLDYDIPFALNTDPPSVRDPRPAITMIGAVARCPIEADPGRWLDQGGEERPEVYPAEYLAGKVFPPLGHREDEEDNPMQLSVEQALSAMTFWAAYHGGLETELGAIAPTNSMPDGPGWYADLVVWRTNPFAIEGPDGLHLADLAHPAADLSQSNRVEMVNTFIERFRPALTLVGGMPVYRATRPAVPLQGEYYSGEE</sequence>
<dbReference type="InterPro" id="IPR032466">
    <property type="entry name" value="Metal_Hydrolase"/>
</dbReference>
<reference evidence="2 3" key="2">
    <citation type="journal article" date="2016" name="ISME J.">
        <title>Characterization of the first cultured representative of Verrucomicrobia subdivision 5 indicates the proposal of a novel phylum.</title>
        <authorList>
            <person name="Spring S."/>
            <person name="Bunk B."/>
            <person name="Sproer C."/>
            <person name="Schumann P."/>
            <person name="Rohde M."/>
            <person name="Tindall B.J."/>
            <person name="Klenk H.P."/>
        </authorList>
    </citation>
    <scope>NUCLEOTIDE SEQUENCE [LARGE SCALE GENOMIC DNA]</scope>
    <source>
        <strain evidence="2 3">L21-Fru-AB</strain>
    </source>
</reference>
<accession>A0A0G3EEV9</accession>
<gene>
    <name evidence="2" type="ORF">L21SP4_00673</name>
</gene>
<dbReference type="EMBL" id="CP010904">
    <property type="protein sequence ID" value="AKJ63942.1"/>
    <property type="molecule type" value="Genomic_DNA"/>
</dbReference>
<evidence type="ECO:0000256" key="1">
    <source>
        <dbReference type="SAM" id="MobiDB-lite"/>
    </source>
</evidence>
<keyword evidence="2" id="KW-0378">Hydrolase</keyword>
<protein>
    <submittedName>
        <fullName evidence="2">Amidohydrolase family protein</fullName>
    </submittedName>
</protein>
<feature type="region of interest" description="Disordered" evidence="1">
    <location>
        <begin position="62"/>
        <end position="94"/>
    </location>
</feature>
<reference evidence="3" key="1">
    <citation type="submission" date="2015-02" db="EMBL/GenBank/DDBJ databases">
        <title>Description and complete genome sequence of the first cultured representative of the subdivision 5 of the Verrucomicrobia phylum.</title>
        <authorList>
            <person name="Spring S."/>
            <person name="Bunk B."/>
            <person name="Sproer C."/>
            <person name="Klenk H.-P."/>
        </authorList>
    </citation>
    <scope>NUCLEOTIDE SEQUENCE [LARGE SCALE GENOMIC DNA]</scope>
    <source>
        <strain evidence="3">L21-Fru-AB</strain>
    </source>
</reference>
<dbReference type="PANTHER" id="PTHR22642:SF2">
    <property type="entry name" value="PROTEIN LONG AFTER FAR-RED 3"/>
    <property type="match status" value="1"/>
</dbReference>
<dbReference type="AlphaFoldDB" id="A0A0G3EEV9"/>
<dbReference type="SUPFAM" id="SSF51556">
    <property type="entry name" value="Metallo-dependent hydrolases"/>
    <property type="match status" value="1"/>
</dbReference>
<dbReference type="PATRIC" id="fig|1609981.3.peg.703"/>
<dbReference type="KEGG" id="vbl:L21SP4_00673"/>
<keyword evidence="3" id="KW-1185">Reference proteome</keyword>
<dbReference type="PANTHER" id="PTHR22642">
    <property type="entry name" value="IMIDAZOLONEPROPIONASE"/>
    <property type="match status" value="1"/>
</dbReference>
<dbReference type="RefSeq" id="WP_052881324.1">
    <property type="nucleotide sequence ID" value="NZ_CP010904.1"/>
</dbReference>
<name>A0A0G3EEV9_9BACT</name>
<organism evidence="2 3">
    <name type="scientific">Kiritimatiella glycovorans</name>
    <dbReference type="NCBI Taxonomy" id="1307763"/>
    <lineage>
        <taxon>Bacteria</taxon>
        <taxon>Pseudomonadati</taxon>
        <taxon>Kiritimatiellota</taxon>
        <taxon>Kiritimatiellia</taxon>
        <taxon>Kiritimatiellales</taxon>
        <taxon>Kiritimatiellaceae</taxon>
        <taxon>Kiritimatiella</taxon>
    </lineage>
</organism>
<evidence type="ECO:0000313" key="2">
    <source>
        <dbReference type="EMBL" id="AKJ63942.1"/>
    </source>
</evidence>
<dbReference type="GO" id="GO:0016787">
    <property type="term" value="F:hydrolase activity"/>
    <property type="evidence" value="ECO:0007669"/>
    <property type="project" value="UniProtKB-KW"/>
</dbReference>
<proteinExistence type="predicted"/>
<dbReference type="Proteomes" id="UP000035268">
    <property type="component" value="Chromosome"/>
</dbReference>
<dbReference type="OrthoDB" id="3189065at2"/>